<evidence type="ECO:0000256" key="1">
    <source>
        <dbReference type="ARBA" id="ARBA00004651"/>
    </source>
</evidence>
<accession>B7K4S0</accession>
<dbReference type="PROSITE" id="PS50113">
    <property type="entry name" value="PAC"/>
    <property type="match status" value="1"/>
</dbReference>
<dbReference type="Gene3D" id="6.10.340.10">
    <property type="match status" value="1"/>
</dbReference>
<dbReference type="InterPro" id="IPR000700">
    <property type="entry name" value="PAS-assoc_C"/>
</dbReference>
<dbReference type="PROSITE" id="PS50112">
    <property type="entry name" value="PAS"/>
    <property type="match status" value="1"/>
</dbReference>
<dbReference type="InterPro" id="IPR001610">
    <property type="entry name" value="PAC"/>
</dbReference>
<dbReference type="Gene3D" id="3.30.450.20">
    <property type="entry name" value="PAS domain"/>
    <property type="match status" value="3"/>
</dbReference>
<dbReference type="EMBL" id="CP001287">
    <property type="protein sequence ID" value="ACK66576.1"/>
    <property type="molecule type" value="Genomic_DNA"/>
</dbReference>
<feature type="domain" description="HAMP" evidence="11">
    <location>
        <begin position="375"/>
        <end position="427"/>
    </location>
</feature>
<dbReference type="GO" id="GO:0006355">
    <property type="term" value="P:regulation of DNA-templated transcription"/>
    <property type="evidence" value="ECO:0007669"/>
    <property type="project" value="InterPro"/>
</dbReference>
<dbReference type="eggNOG" id="COG2208">
    <property type="taxonomic scope" value="Bacteria"/>
</dbReference>
<gene>
    <name evidence="12" type="ordered locus">PCC8801_2570</name>
</gene>
<keyword evidence="13" id="KW-1185">Reference proteome</keyword>
<dbReference type="KEGG" id="cyp:PCC8801_2570"/>
<feature type="coiled-coil region" evidence="7">
    <location>
        <begin position="419"/>
        <end position="456"/>
    </location>
</feature>
<dbReference type="PANTHER" id="PTHR43156:SF2">
    <property type="entry name" value="STAGE II SPORULATION PROTEIN E"/>
    <property type="match status" value="1"/>
</dbReference>
<evidence type="ECO:0000259" key="11">
    <source>
        <dbReference type="PROSITE" id="PS50885"/>
    </source>
</evidence>
<dbReference type="GO" id="GO:0016791">
    <property type="term" value="F:phosphatase activity"/>
    <property type="evidence" value="ECO:0007669"/>
    <property type="project" value="TreeGrafter"/>
</dbReference>
<evidence type="ECO:0000256" key="6">
    <source>
        <dbReference type="ARBA" id="ARBA00023136"/>
    </source>
</evidence>
<dbReference type="AlphaFoldDB" id="B7K4S0"/>
<dbReference type="Gene3D" id="3.60.40.10">
    <property type="entry name" value="PPM-type phosphatase domain"/>
    <property type="match status" value="1"/>
</dbReference>
<name>B7K4S0_RIPO1</name>
<evidence type="ECO:0000313" key="12">
    <source>
        <dbReference type="EMBL" id="ACK66576.1"/>
    </source>
</evidence>
<protein>
    <submittedName>
        <fullName evidence="12">Putative PAS/PAC sensor protein</fullName>
    </submittedName>
</protein>
<evidence type="ECO:0000259" key="10">
    <source>
        <dbReference type="PROSITE" id="PS50113"/>
    </source>
</evidence>
<dbReference type="InterPro" id="IPR035965">
    <property type="entry name" value="PAS-like_dom_sf"/>
</dbReference>
<dbReference type="Pfam" id="PF07228">
    <property type="entry name" value="SpoIIE"/>
    <property type="match status" value="1"/>
</dbReference>
<dbReference type="CDD" id="cd06225">
    <property type="entry name" value="HAMP"/>
    <property type="match status" value="1"/>
</dbReference>
<dbReference type="GO" id="GO:0007165">
    <property type="term" value="P:signal transduction"/>
    <property type="evidence" value="ECO:0007669"/>
    <property type="project" value="InterPro"/>
</dbReference>
<keyword evidence="3 8" id="KW-0812">Transmembrane</keyword>
<evidence type="ECO:0000256" key="5">
    <source>
        <dbReference type="ARBA" id="ARBA00022989"/>
    </source>
</evidence>
<keyword evidence="5 8" id="KW-1133">Transmembrane helix</keyword>
<dbReference type="eggNOG" id="COG5000">
    <property type="taxonomic scope" value="Bacteria"/>
</dbReference>
<feature type="domain" description="PAS" evidence="9">
    <location>
        <begin position="582"/>
        <end position="613"/>
    </location>
</feature>
<reference evidence="13" key="1">
    <citation type="journal article" date="2011" name="MBio">
        <title>Novel metabolic attributes of the genus Cyanothece, comprising a group of unicellular nitrogen-fixing Cyanobacteria.</title>
        <authorList>
            <person name="Bandyopadhyay A."/>
            <person name="Elvitigala T."/>
            <person name="Welsh E."/>
            <person name="Stockel J."/>
            <person name="Liberton M."/>
            <person name="Min H."/>
            <person name="Sherman L.A."/>
            <person name="Pakrasi H.B."/>
        </authorList>
    </citation>
    <scope>NUCLEOTIDE SEQUENCE [LARGE SCALE GENOMIC DNA]</scope>
    <source>
        <strain evidence="13">PCC 8801</strain>
    </source>
</reference>
<dbReference type="STRING" id="41431.PCC8801_2570"/>
<dbReference type="SMART" id="SM00304">
    <property type="entry name" value="HAMP"/>
    <property type="match status" value="1"/>
</dbReference>
<dbReference type="PROSITE" id="PS50885">
    <property type="entry name" value="HAMP"/>
    <property type="match status" value="1"/>
</dbReference>
<dbReference type="eggNOG" id="COG2202">
    <property type="taxonomic scope" value="Bacteria"/>
</dbReference>
<evidence type="ECO:0000256" key="2">
    <source>
        <dbReference type="ARBA" id="ARBA00022475"/>
    </source>
</evidence>
<dbReference type="SUPFAM" id="SSF158472">
    <property type="entry name" value="HAMP domain-like"/>
    <property type="match status" value="1"/>
</dbReference>
<dbReference type="CDD" id="cd00130">
    <property type="entry name" value="PAS"/>
    <property type="match status" value="1"/>
</dbReference>
<dbReference type="GO" id="GO:0005886">
    <property type="term" value="C:plasma membrane"/>
    <property type="evidence" value="ECO:0007669"/>
    <property type="project" value="UniProtKB-SubCell"/>
</dbReference>
<dbReference type="PANTHER" id="PTHR43156">
    <property type="entry name" value="STAGE II SPORULATION PROTEIN E-RELATED"/>
    <property type="match status" value="1"/>
</dbReference>
<evidence type="ECO:0000313" key="13">
    <source>
        <dbReference type="Proteomes" id="UP000008204"/>
    </source>
</evidence>
<keyword evidence="2" id="KW-1003">Cell membrane</keyword>
<dbReference type="InterPro" id="IPR052016">
    <property type="entry name" value="Bact_Sigma-Reg"/>
</dbReference>
<dbReference type="InterPro" id="IPR033479">
    <property type="entry name" value="dCache_1"/>
</dbReference>
<dbReference type="SMART" id="SM00331">
    <property type="entry name" value="PP2C_SIG"/>
    <property type="match status" value="1"/>
</dbReference>
<dbReference type="SMART" id="SM00091">
    <property type="entry name" value="PAS"/>
    <property type="match status" value="2"/>
</dbReference>
<dbReference type="InterPro" id="IPR000014">
    <property type="entry name" value="PAS"/>
</dbReference>
<keyword evidence="4" id="KW-0378">Hydrolase</keyword>
<evidence type="ECO:0000256" key="3">
    <source>
        <dbReference type="ARBA" id="ARBA00022692"/>
    </source>
</evidence>
<dbReference type="eggNOG" id="COG3829">
    <property type="taxonomic scope" value="Bacteria"/>
</dbReference>
<keyword evidence="7" id="KW-0175">Coiled coil</keyword>
<feature type="transmembrane region" description="Helical" evidence="8">
    <location>
        <begin position="355"/>
        <end position="378"/>
    </location>
</feature>
<organism evidence="12 13">
    <name type="scientific">Rippkaea orientalis (strain PCC 8801 / RF-1)</name>
    <name type="common">Cyanothece sp. (strain PCC 8801)</name>
    <dbReference type="NCBI Taxonomy" id="41431"/>
    <lineage>
        <taxon>Bacteria</taxon>
        <taxon>Bacillati</taxon>
        <taxon>Cyanobacteriota</taxon>
        <taxon>Cyanophyceae</taxon>
        <taxon>Oscillatoriophycideae</taxon>
        <taxon>Chroococcales</taxon>
        <taxon>Aphanothecaceae</taxon>
        <taxon>Rippkaea</taxon>
        <taxon>Rippkaea orientalis</taxon>
    </lineage>
</organism>
<dbReference type="HOGENOM" id="CLU_000445_114_10_3"/>
<dbReference type="NCBIfam" id="TIGR00229">
    <property type="entry name" value="sensory_box"/>
    <property type="match status" value="1"/>
</dbReference>
<feature type="transmembrane region" description="Helical" evidence="8">
    <location>
        <begin position="20"/>
        <end position="39"/>
    </location>
</feature>
<dbReference type="Proteomes" id="UP000008204">
    <property type="component" value="Chromosome"/>
</dbReference>
<evidence type="ECO:0000256" key="8">
    <source>
        <dbReference type="SAM" id="Phobius"/>
    </source>
</evidence>
<dbReference type="InterPro" id="IPR003660">
    <property type="entry name" value="HAMP_dom"/>
</dbReference>
<dbReference type="RefSeq" id="WP_012595843.1">
    <property type="nucleotide sequence ID" value="NC_011726.1"/>
</dbReference>
<dbReference type="SUPFAM" id="SSF81606">
    <property type="entry name" value="PP2C-like"/>
    <property type="match status" value="1"/>
</dbReference>
<evidence type="ECO:0000256" key="7">
    <source>
        <dbReference type="SAM" id="Coils"/>
    </source>
</evidence>
<sequence length="967" mass="108952">MLITLLQKFQYKIPLRTVLVVPFVIQIVGAVGLVGYLSFRNGQKAVEDLAGQLTNEVSNVIIERLNSYLGTPHLVNQLNKNALNLGQLNLQNIKAIERHFWQQAQVFELVSKIQFAGVDGKFIGLAINDDGTLDYQERDRSGDLQTYAINSQGNRRERLRTYIGFDARLQPWYIASERAGKPVWSQIYPWVSPPTLAITLGESYYDKNGKFQGVLATDLTLLQISDFLRSLKIGRSGKTFIIESSGQLVASSSAKSPFLMVDNQPQRLSATNLEDSLIRPAAFYLQKTLGNIKTASPEDIIPIDIPQKLKFKIHGKHHFMKVLPFQDDFGLDWYIVIVVPESDFMQQIEANNKTTFALVIAALILATTLGLLTSRWIVELILQLNQAAQQIAEGNLKTKVNIKGIKELESLGITFNVMANQIKDYFEALEAKNEDLEQAKADLLEAKEKLETILDAVPGSISWIDSQGFYLGVNRYLSDKWNLPAEEFIGKPIGFLQGNDHLIEFLFSFLESSKDADSQVVEITFNDCLEYYLIAAQKYQGGNATVSIGINITERKKAEEKLTQTVKELSDIKYALDQLAIVTITDAQGNINYVNDKFCEVSQYSPEELIGNNHRILKSGYHDRAFYKELWSTISSGQIWQGEIKNKTKDGAFYWVNSTIIPFLDKTGRPFQYLSIRTEITARKELEQTLESIVSKRTAQLAAANQEITDLNNKLRLENVRMSAELNVVFQMQQMILPKVEELRGIEGLELAGFMKPAAEVGGDYYDVLHHDGIVTLGIGDVTGHGLESGILMVMTQTAVRTLKEIGETDPIRFLSALNRTIYQNLQRMNSDKNLSLGILHYYQRQLRISGQHEEILLVRSGGKIERINTIDLGFPIGLDHDISHFVDQVCVELNPGDGVILYTDGITEAKDINRNFYGLNRLCDVVSQSWQKSAQEIQEAVIEDVYQHIGEQKVFDDITLLVLKQK</sequence>
<dbReference type="Pfam" id="PF00672">
    <property type="entry name" value="HAMP"/>
    <property type="match status" value="1"/>
</dbReference>
<feature type="domain" description="PAC" evidence="10">
    <location>
        <begin position="640"/>
        <end position="692"/>
    </location>
</feature>
<evidence type="ECO:0000259" key="9">
    <source>
        <dbReference type="PROSITE" id="PS50112"/>
    </source>
</evidence>
<dbReference type="OrthoDB" id="9802500at2"/>
<dbReference type="InterPro" id="IPR036457">
    <property type="entry name" value="PPM-type-like_dom_sf"/>
</dbReference>
<dbReference type="SMART" id="SM00086">
    <property type="entry name" value="PAC"/>
    <property type="match status" value="1"/>
</dbReference>
<keyword evidence="6 8" id="KW-0472">Membrane</keyword>
<feature type="coiled-coil region" evidence="7">
    <location>
        <begin position="694"/>
        <end position="721"/>
    </location>
</feature>
<dbReference type="InterPro" id="IPR013767">
    <property type="entry name" value="PAS_fold"/>
</dbReference>
<dbReference type="SUPFAM" id="SSF55785">
    <property type="entry name" value="PYP-like sensor domain (PAS domain)"/>
    <property type="match status" value="2"/>
</dbReference>
<comment type="subcellular location">
    <subcellularLocation>
        <location evidence="1">Cell membrane</location>
        <topology evidence="1">Multi-pass membrane protein</topology>
    </subcellularLocation>
</comment>
<dbReference type="InterPro" id="IPR001932">
    <property type="entry name" value="PPM-type_phosphatase-like_dom"/>
</dbReference>
<dbReference type="Pfam" id="PF00989">
    <property type="entry name" value="PAS"/>
    <property type="match status" value="1"/>
</dbReference>
<dbReference type="Pfam" id="PF02743">
    <property type="entry name" value="dCache_1"/>
    <property type="match status" value="1"/>
</dbReference>
<proteinExistence type="predicted"/>
<evidence type="ECO:0000256" key="4">
    <source>
        <dbReference type="ARBA" id="ARBA00022801"/>
    </source>
</evidence>